<dbReference type="InParanoid" id="E0VNV9"/>
<dbReference type="HOGENOM" id="CLU_083447_0_0_1"/>
<evidence type="ECO:0000256" key="6">
    <source>
        <dbReference type="SAM" id="Phobius"/>
    </source>
</evidence>
<evidence type="ECO:0000256" key="4">
    <source>
        <dbReference type="ARBA" id="ARBA00023136"/>
    </source>
</evidence>
<dbReference type="InterPro" id="IPR042512">
    <property type="entry name" value="TLCD5"/>
</dbReference>
<dbReference type="KEGG" id="phu:Phum_PHUM346280"/>
<dbReference type="OMA" id="TCSLIGW"/>
<dbReference type="InterPro" id="IPR006634">
    <property type="entry name" value="TLC-dom"/>
</dbReference>
<dbReference type="PROSITE" id="PS50922">
    <property type="entry name" value="TLC"/>
    <property type="match status" value="1"/>
</dbReference>
<keyword evidence="2 5" id="KW-0812">Transmembrane</keyword>
<dbReference type="EMBL" id="DS235354">
    <property type="protein sequence ID" value="EEB15065.1"/>
    <property type="molecule type" value="Genomic_DNA"/>
</dbReference>
<feature type="transmembrane region" description="Helical" evidence="6">
    <location>
        <begin position="62"/>
        <end position="79"/>
    </location>
</feature>
<gene>
    <name evidence="9" type="primary">8231890</name>
    <name evidence="8" type="ORF">Phum_PHUM346280</name>
</gene>
<feature type="domain" description="TLC" evidence="7">
    <location>
        <begin position="15"/>
        <end position="199"/>
    </location>
</feature>
<dbReference type="GeneID" id="8231890"/>
<keyword evidence="4 5" id="KW-0472">Membrane</keyword>
<name>E0VNV9_PEDHC</name>
<evidence type="ECO:0000256" key="2">
    <source>
        <dbReference type="ARBA" id="ARBA00022692"/>
    </source>
</evidence>
<evidence type="ECO:0000313" key="10">
    <source>
        <dbReference type="Proteomes" id="UP000009046"/>
    </source>
</evidence>
<dbReference type="SMART" id="SM00724">
    <property type="entry name" value="TLC"/>
    <property type="match status" value="1"/>
</dbReference>
<keyword evidence="10" id="KW-1185">Reference proteome</keyword>
<reference evidence="8" key="1">
    <citation type="submission" date="2007-04" db="EMBL/GenBank/DDBJ databases">
        <title>Annotation of Pediculus humanus corporis strain USDA.</title>
        <authorList>
            <person name="Kirkness E."/>
            <person name="Hannick L."/>
            <person name="Hass B."/>
            <person name="Bruggner R."/>
            <person name="Lawson D."/>
            <person name="Bidwell S."/>
            <person name="Joardar V."/>
            <person name="Caler E."/>
            <person name="Walenz B."/>
            <person name="Inman J."/>
            <person name="Schobel S."/>
            <person name="Galinsky K."/>
            <person name="Amedeo P."/>
            <person name="Strausberg R."/>
        </authorList>
    </citation>
    <scope>NUCLEOTIDE SEQUENCE</scope>
    <source>
        <strain evidence="8">USDA</strain>
    </source>
</reference>
<dbReference type="AlphaFoldDB" id="E0VNV9"/>
<dbReference type="Proteomes" id="UP000009046">
    <property type="component" value="Unassembled WGS sequence"/>
</dbReference>
<protein>
    <recommendedName>
        <fullName evidence="7">TLC domain-containing protein</fullName>
    </recommendedName>
</protein>
<accession>E0VNV9</accession>
<evidence type="ECO:0000259" key="7">
    <source>
        <dbReference type="PROSITE" id="PS50922"/>
    </source>
</evidence>
<dbReference type="PANTHER" id="PTHR31898:SF1">
    <property type="entry name" value="TLC DOMAIN-CONTAINING PROTEIN 5"/>
    <property type="match status" value="1"/>
</dbReference>
<dbReference type="Pfam" id="PF03798">
    <property type="entry name" value="TRAM_LAG1_CLN8"/>
    <property type="match status" value="1"/>
</dbReference>
<evidence type="ECO:0000256" key="1">
    <source>
        <dbReference type="ARBA" id="ARBA00004141"/>
    </source>
</evidence>
<dbReference type="RefSeq" id="XP_002427803.1">
    <property type="nucleotide sequence ID" value="XM_002427758.1"/>
</dbReference>
<dbReference type="PANTHER" id="PTHR31898">
    <property type="entry name" value="TRANSMEMBRANE PROTEIN 136"/>
    <property type="match status" value="1"/>
</dbReference>
<dbReference type="VEuPathDB" id="VectorBase:PHUM346280"/>
<feature type="transmembrane region" description="Helical" evidence="6">
    <location>
        <begin position="141"/>
        <end position="161"/>
    </location>
</feature>
<evidence type="ECO:0000256" key="3">
    <source>
        <dbReference type="ARBA" id="ARBA00022989"/>
    </source>
</evidence>
<sequence>MLWTIIYFTIKLLSNKEPEWTVRTVTALHATIITVLALLDWSYLKEWNVEKLGEPNSMYEEIVLTLTLGYFLFDFIWIINYQTESLAMYFHHGASILCLAVILAKGYSGFEVLVGISGLELTNPCLQARWFLRTYGYQKTWLYAIVESIFMITFITFRIIYGSFLTYNIILHPKCHFVLKLGTISLYSVSWKNKIFDYD</sequence>
<dbReference type="EnsemblMetazoa" id="PHUM346280-RA">
    <property type="protein sequence ID" value="PHUM346280-PA"/>
    <property type="gene ID" value="PHUM346280"/>
</dbReference>
<feature type="transmembrane region" description="Helical" evidence="6">
    <location>
        <begin position="20"/>
        <end position="42"/>
    </location>
</feature>
<proteinExistence type="predicted"/>
<dbReference type="GO" id="GO:0016020">
    <property type="term" value="C:membrane"/>
    <property type="evidence" value="ECO:0007669"/>
    <property type="project" value="UniProtKB-SubCell"/>
</dbReference>
<dbReference type="CTD" id="8231890"/>
<reference evidence="9" key="3">
    <citation type="submission" date="2020-05" db="UniProtKB">
        <authorList>
            <consortium name="EnsemblMetazoa"/>
        </authorList>
    </citation>
    <scope>IDENTIFICATION</scope>
    <source>
        <strain evidence="9">USDA</strain>
    </source>
</reference>
<evidence type="ECO:0000313" key="9">
    <source>
        <dbReference type="EnsemblMetazoa" id="PHUM346280-PA"/>
    </source>
</evidence>
<evidence type="ECO:0000313" key="8">
    <source>
        <dbReference type="EMBL" id="EEB15065.1"/>
    </source>
</evidence>
<reference evidence="8" key="2">
    <citation type="submission" date="2007-04" db="EMBL/GenBank/DDBJ databases">
        <title>The genome of the human body louse.</title>
        <authorList>
            <consortium name="The Human Body Louse Genome Consortium"/>
            <person name="Kirkness E."/>
            <person name="Walenz B."/>
            <person name="Hass B."/>
            <person name="Bruggner R."/>
            <person name="Strausberg R."/>
        </authorList>
    </citation>
    <scope>NUCLEOTIDE SEQUENCE</scope>
    <source>
        <strain evidence="8">USDA</strain>
    </source>
</reference>
<dbReference type="eggNOG" id="KOG4474">
    <property type="taxonomic scope" value="Eukaryota"/>
</dbReference>
<comment type="subcellular location">
    <subcellularLocation>
        <location evidence="1">Membrane</location>
        <topology evidence="1">Multi-pass membrane protein</topology>
    </subcellularLocation>
</comment>
<dbReference type="EMBL" id="AAZO01004036">
    <property type="status" value="NOT_ANNOTATED_CDS"/>
    <property type="molecule type" value="Genomic_DNA"/>
</dbReference>
<evidence type="ECO:0000256" key="5">
    <source>
        <dbReference type="PROSITE-ProRule" id="PRU00205"/>
    </source>
</evidence>
<keyword evidence="3 6" id="KW-1133">Transmembrane helix</keyword>
<organism>
    <name type="scientific">Pediculus humanus subsp. corporis</name>
    <name type="common">Body louse</name>
    <dbReference type="NCBI Taxonomy" id="121224"/>
    <lineage>
        <taxon>Eukaryota</taxon>
        <taxon>Metazoa</taxon>
        <taxon>Ecdysozoa</taxon>
        <taxon>Arthropoda</taxon>
        <taxon>Hexapoda</taxon>
        <taxon>Insecta</taxon>
        <taxon>Pterygota</taxon>
        <taxon>Neoptera</taxon>
        <taxon>Paraneoptera</taxon>
        <taxon>Psocodea</taxon>
        <taxon>Troctomorpha</taxon>
        <taxon>Phthiraptera</taxon>
        <taxon>Anoplura</taxon>
        <taxon>Pediculidae</taxon>
        <taxon>Pediculus</taxon>
    </lineage>
</organism>
<dbReference type="OrthoDB" id="506011at2759"/>